<dbReference type="InterPro" id="IPR014480">
    <property type="entry name" value="Mannan-1_6-alpha_mannosidase"/>
</dbReference>
<feature type="transmembrane region" description="Helical" evidence="12">
    <location>
        <begin position="438"/>
        <end position="459"/>
    </location>
</feature>
<organism evidence="14 15">
    <name type="scientific">Pichia californica</name>
    <dbReference type="NCBI Taxonomy" id="460514"/>
    <lineage>
        <taxon>Eukaryota</taxon>
        <taxon>Fungi</taxon>
        <taxon>Dikarya</taxon>
        <taxon>Ascomycota</taxon>
        <taxon>Saccharomycotina</taxon>
        <taxon>Pichiomycetes</taxon>
        <taxon>Pichiales</taxon>
        <taxon>Pichiaceae</taxon>
        <taxon>Pichia</taxon>
    </lineage>
</organism>
<evidence type="ECO:0000256" key="11">
    <source>
        <dbReference type="PIRNR" id="PIRNR016302"/>
    </source>
</evidence>
<dbReference type="PANTHER" id="PTHR12145">
    <property type="entry name" value="MANNAN ENDO-1,6-ALPHA-MANNOSIDASE DCW1"/>
    <property type="match status" value="1"/>
</dbReference>
<dbReference type="GO" id="GO:0007117">
    <property type="term" value="P:budding cell bud growth"/>
    <property type="evidence" value="ECO:0007669"/>
    <property type="project" value="TreeGrafter"/>
</dbReference>
<evidence type="ECO:0000256" key="2">
    <source>
        <dbReference type="ARBA" id="ARBA00004308"/>
    </source>
</evidence>
<evidence type="ECO:0000313" key="15">
    <source>
        <dbReference type="Proteomes" id="UP000697127"/>
    </source>
</evidence>
<name>A0A9P7BFF4_9ASCO</name>
<evidence type="ECO:0000256" key="13">
    <source>
        <dbReference type="SAM" id="SignalP"/>
    </source>
</evidence>
<evidence type="ECO:0000313" key="14">
    <source>
        <dbReference type="EMBL" id="KAG0688891.1"/>
    </source>
</evidence>
<keyword evidence="12" id="KW-0812">Transmembrane</keyword>
<evidence type="ECO:0000256" key="6">
    <source>
        <dbReference type="ARBA" id="ARBA00022801"/>
    </source>
</evidence>
<dbReference type="InterPro" id="IPR005198">
    <property type="entry name" value="Glyco_hydro_76"/>
</dbReference>
<keyword evidence="8" id="KW-0325">Glycoprotein</keyword>
<evidence type="ECO:0000256" key="4">
    <source>
        <dbReference type="ARBA" id="ARBA00012350"/>
    </source>
</evidence>
<keyword evidence="7 12" id="KW-0472">Membrane</keyword>
<dbReference type="GO" id="GO:0071555">
    <property type="term" value="P:cell wall organization"/>
    <property type="evidence" value="ECO:0007669"/>
    <property type="project" value="UniProtKB-KW"/>
</dbReference>
<evidence type="ECO:0000256" key="5">
    <source>
        <dbReference type="ARBA" id="ARBA00022729"/>
    </source>
</evidence>
<keyword evidence="10" id="KW-0961">Cell wall biogenesis/degradation</keyword>
<dbReference type="Proteomes" id="UP000697127">
    <property type="component" value="Unassembled WGS sequence"/>
</dbReference>
<feature type="chain" id="PRO_5040120893" description="Mannan endo-1,6-alpha-mannosidase" evidence="13">
    <location>
        <begin position="24"/>
        <end position="460"/>
    </location>
</feature>
<feature type="signal peptide" evidence="13">
    <location>
        <begin position="1"/>
        <end position="23"/>
    </location>
</feature>
<keyword evidence="15" id="KW-1185">Reference proteome</keyword>
<dbReference type="AlphaFoldDB" id="A0A9P7BFF4"/>
<accession>A0A9P7BFF4</accession>
<dbReference type="PANTHER" id="PTHR12145:SF36">
    <property type="entry name" value="MANNAN ENDO-1,6-ALPHA-MANNOSIDASE DCW1"/>
    <property type="match status" value="1"/>
</dbReference>
<dbReference type="PIRSF" id="PIRSF016302">
    <property type="entry name" value="Man_a_manosd"/>
    <property type="match status" value="1"/>
</dbReference>
<evidence type="ECO:0000256" key="12">
    <source>
        <dbReference type="SAM" id="Phobius"/>
    </source>
</evidence>
<evidence type="ECO:0000256" key="3">
    <source>
        <dbReference type="ARBA" id="ARBA00009699"/>
    </source>
</evidence>
<dbReference type="InterPro" id="IPR008928">
    <property type="entry name" value="6-hairpin_glycosidase_sf"/>
</dbReference>
<gene>
    <name evidence="14" type="primary">DCW1</name>
    <name evidence="14" type="ORF">C6P40_000390</name>
</gene>
<keyword evidence="12" id="KW-1133">Transmembrane helix</keyword>
<comment type="similarity">
    <text evidence="3 11">Belongs to the glycosyl hydrolase 76 family.</text>
</comment>
<dbReference type="GO" id="GO:0009272">
    <property type="term" value="P:fungal-type cell wall biogenesis"/>
    <property type="evidence" value="ECO:0007669"/>
    <property type="project" value="TreeGrafter"/>
</dbReference>
<dbReference type="GO" id="GO:0012505">
    <property type="term" value="C:endomembrane system"/>
    <property type="evidence" value="ECO:0007669"/>
    <property type="project" value="UniProtKB-SubCell"/>
</dbReference>
<dbReference type="OrthoDB" id="4187847at2759"/>
<dbReference type="FunFam" id="1.50.10.20:FF:000006">
    <property type="entry name" value="Mannan endo-1,6-alpha-mannosidase"/>
    <property type="match status" value="1"/>
</dbReference>
<reference evidence="14" key="1">
    <citation type="submission" date="2020-11" db="EMBL/GenBank/DDBJ databases">
        <title>Kefir isolates.</title>
        <authorList>
            <person name="Marcisauskas S."/>
            <person name="Kim Y."/>
            <person name="Blasche S."/>
        </authorList>
    </citation>
    <scope>NUCLEOTIDE SEQUENCE</scope>
    <source>
        <strain evidence="14">Olga-1</strain>
    </source>
</reference>
<protein>
    <recommendedName>
        <fullName evidence="4 11">Mannan endo-1,6-alpha-mannosidase</fullName>
        <ecNumber evidence="4 11">3.2.1.101</ecNumber>
    </recommendedName>
</protein>
<keyword evidence="5 13" id="KW-0732">Signal</keyword>
<evidence type="ECO:0000256" key="7">
    <source>
        <dbReference type="ARBA" id="ARBA00023136"/>
    </source>
</evidence>
<comment type="subcellular location">
    <subcellularLocation>
        <location evidence="2">Endomembrane system</location>
    </subcellularLocation>
</comment>
<evidence type="ECO:0000256" key="1">
    <source>
        <dbReference type="ARBA" id="ARBA00001452"/>
    </source>
</evidence>
<evidence type="ECO:0000256" key="10">
    <source>
        <dbReference type="ARBA" id="ARBA00023316"/>
    </source>
</evidence>
<keyword evidence="6 11" id="KW-0378">Hydrolase</keyword>
<dbReference type="EMBL" id="PUHW01000115">
    <property type="protein sequence ID" value="KAG0688891.1"/>
    <property type="molecule type" value="Genomic_DNA"/>
</dbReference>
<sequence>MKSAQKILLSIIGLISISNVVQAVDLDLDSYDSIYAACQLLATGLMDYYWGQDYGGTIGMFTHPYYWWEAGGAFGSLIDYGYFFENSTYDAVIIQSMMYQKGDDSNFMPLNQTTTEGNDDQVFWGISAIQAAERNFTEAGGNYPSYLELAQATFNTMKNRWDDDNCGGGLRWQIFTWNNGYDYKNTVSNAGLFHLGARLLRYTGNDSYYLDWCERVYDWLVDVDFVDETLWYAYDGADIVNNSCTQRTSYLWTYNLALMISGCAYMYNYTGEEVWYNRTWGFLKSSSVFFDNYGVMYEATCMPVHTCQTDQRSFRAYLARFLQLTAILVPDTYDTVYAHLKTTAKAVGLSCVGGTDGHTCGMNWSYSGLNPNNYGWDGYYGLGEQMSALEVLQSLVAIDRPAPYTSRDGGSSTGDVTFGNSTTVATVKMLDLDKGDTAGASIITVIVGITIIALGYYVIV</sequence>
<dbReference type="EC" id="3.2.1.101" evidence="4 11"/>
<dbReference type="Pfam" id="PF03663">
    <property type="entry name" value="Glyco_hydro_76"/>
    <property type="match status" value="1"/>
</dbReference>
<evidence type="ECO:0000256" key="9">
    <source>
        <dbReference type="ARBA" id="ARBA00023295"/>
    </source>
</evidence>
<dbReference type="Gene3D" id="1.50.10.20">
    <property type="match status" value="1"/>
</dbReference>
<comment type="caution">
    <text evidence="14">The sequence shown here is derived from an EMBL/GenBank/DDBJ whole genome shotgun (WGS) entry which is preliminary data.</text>
</comment>
<dbReference type="SUPFAM" id="SSF48208">
    <property type="entry name" value="Six-hairpin glycosidases"/>
    <property type="match status" value="1"/>
</dbReference>
<evidence type="ECO:0000256" key="8">
    <source>
        <dbReference type="ARBA" id="ARBA00023180"/>
    </source>
</evidence>
<proteinExistence type="inferred from homology"/>
<comment type="catalytic activity">
    <reaction evidence="1 11">
        <text>Random hydrolysis of (1-&gt;6)-alpha-D-mannosidic linkages in unbranched (1-&gt;6)-mannans.</text>
        <dbReference type="EC" id="3.2.1.101"/>
    </reaction>
</comment>
<dbReference type="GO" id="GO:0016052">
    <property type="term" value="P:carbohydrate catabolic process"/>
    <property type="evidence" value="ECO:0007669"/>
    <property type="project" value="InterPro"/>
</dbReference>
<keyword evidence="9 11" id="KW-0326">Glycosidase</keyword>
<dbReference type="GO" id="GO:0008496">
    <property type="term" value="F:mannan endo-1,6-alpha-mannosidase activity"/>
    <property type="evidence" value="ECO:0007669"/>
    <property type="project" value="UniProtKB-UniRule"/>
</dbReference>